<evidence type="ECO:0000313" key="2">
    <source>
        <dbReference type="RefSeq" id="XP_016470342.1"/>
    </source>
</evidence>
<dbReference type="OrthoDB" id="1244699at2759"/>
<sequence>MACFLSSAATIVFASLKLSYLPNFSSLVEPQNFKQDVKDAGWIEAMKQEIKALEDNRTREVVYLPHGKHTVGSKWVYKIKYKANVETERFKDRLISKGYSQQERLYYHDIFSPAVKMVTVRSVIALAVSKDGTYIKWMFIMPFYKKISVKKCIWICLKVSEDRGSRRSASHSSPCMDSSKP</sequence>
<reference evidence="2" key="1">
    <citation type="submission" date="2025-08" db="UniProtKB">
        <authorList>
            <consortium name="RefSeq"/>
        </authorList>
    </citation>
    <scope>IDENTIFICATION</scope>
</reference>
<organism evidence="2">
    <name type="scientific">Nicotiana tabacum</name>
    <name type="common">Common tobacco</name>
    <dbReference type="NCBI Taxonomy" id="4097"/>
    <lineage>
        <taxon>Eukaryota</taxon>
        <taxon>Viridiplantae</taxon>
        <taxon>Streptophyta</taxon>
        <taxon>Embryophyta</taxon>
        <taxon>Tracheophyta</taxon>
        <taxon>Spermatophyta</taxon>
        <taxon>Magnoliopsida</taxon>
        <taxon>eudicotyledons</taxon>
        <taxon>Gunneridae</taxon>
        <taxon>Pentapetalae</taxon>
        <taxon>asterids</taxon>
        <taxon>lamiids</taxon>
        <taxon>Solanales</taxon>
        <taxon>Solanaceae</taxon>
        <taxon>Nicotianoideae</taxon>
        <taxon>Nicotianeae</taxon>
        <taxon>Nicotiana</taxon>
    </lineage>
</organism>
<gene>
    <name evidence="2" type="primary">LOC107792618</name>
</gene>
<dbReference type="STRING" id="4097.A0A1S4A0Y4"/>
<dbReference type="InterPro" id="IPR013103">
    <property type="entry name" value="RVT_2"/>
</dbReference>
<dbReference type="RefSeq" id="XP_016470342.1">
    <property type="nucleotide sequence ID" value="XM_016614856.1"/>
</dbReference>
<dbReference type="Pfam" id="PF07727">
    <property type="entry name" value="RVT_2"/>
    <property type="match status" value="1"/>
</dbReference>
<protein>
    <submittedName>
        <fullName evidence="2">Uncharacterized mitochondrial protein AtMg00820-like</fullName>
    </submittedName>
</protein>
<dbReference type="AlphaFoldDB" id="A0A1S4A0Y4"/>
<dbReference type="KEGG" id="nta:107792618"/>
<name>A0A1S4A0Y4_TOBAC</name>
<proteinExistence type="predicted"/>
<feature type="domain" description="Reverse transcriptase Ty1/copia-type" evidence="1">
    <location>
        <begin position="56"/>
        <end position="155"/>
    </location>
</feature>
<evidence type="ECO:0000259" key="1">
    <source>
        <dbReference type="Pfam" id="PF07727"/>
    </source>
</evidence>
<dbReference type="PaxDb" id="4097-A0A1S4A0Y4"/>
<accession>A0A1S4A0Y4</accession>